<keyword evidence="2" id="KW-0963">Cytoplasm</keyword>
<evidence type="ECO:0000256" key="1">
    <source>
        <dbReference type="ARBA" id="ARBA00010574"/>
    </source>
</evidence>
<comment type="function">
    <text evidence="2">Functions as a ribosomal silencing factor. Interacts with ribosomal protein uL14 (rplN), blocking formation of intersubunit bridge B8. Prevents association of the 30S and 50S ribosomal subunits and the formation of functional ribosomes, thus repressing translation.</text>
</comment>
<evidence type="ECO:0000313" key="3">
    <source>
        <dbReference type="EMBL" id="AGX86833.1"/>
    </source>
</evidence>
<keyword evidence="2" id="KW-0678">Repressor</keyword>
<comment type="similarity">
    <text evidence="1 2">Belongs to the Iojap/RsfS family.</text>
</comment>
<dbReference type="AlphaFoldDB" id="U5N9D4"/>
<dbReference type="NCBIfam" id="TIGR00090">
    <property type="entry name" value="rsfS_iojap_ybeB"/>
    <property type="match status" value="1"/>
</dbReference>
<dbReference type="KEGG" id="cbx:Cenrod_0726"/>
<dbReference type="GO" id="GO:0043023">
    <property type="term" value="F:ribosomal large subunit binding"/>
    <property type="evidence" value="ECO:0007669"/>
    <property type="project" value="TreeGrafter"/>
</dbReference>
<dbReference type="PANTHER" id="PTHR21043:SF0">
    <property type="entry name" value="MITOCHONDRIAL ASSEMBLY OF RIBOSOMAL LARGE SUBUNIT PROTEIN 1"/>
    <property type="match status" value="1"/>
</dbReference>
<dbReference type="InterPro" id="IPR004394">
    <property type="entry name" value="Iojap/RsfS/C7orf30"/>
</dbReference>
<organism evidence="3 4">
    <name type="scientific">Candidatus Symbiobacter mobilis CR</name>
    <dbReference type="NCBI Taxonomy" id="946483"/>
    <lineage>
        <taxon>Bacteria</taxon>
        <taxon>Pseudomonadati</taxon>
        <taxon>Pseudomonadota</taxon>
        <taxon>Betaproteobacteria</taxon>
        <taxon>Burkholderiales</taxon>
        <taxon>Comamonadaceae</taxon>
    </lineage>
</organism>
<comment type="subunit">
    <text evidence="2">Interacts with ribosomal protein uL14 (rplN).</text>
</comment>
<dbReference type="GO" id="GO:0005737">
    <property type="term" value="C:cytoplasm"/>
    <property type="evidence" value="ECO:0007669"/>
    <property type="project" value="UniProtKB-SubCell"/>
</dbReference>
<dbReference type="GO" id="GO:0017148">
    <property type="term" value="P:negative regulation of translation"/>
    <property type="evidence" value="ECO:0007669"/>
    <property type="project" value="UniProtKB-UniRule"/>
</dbReference>
<evidence type="ECO:0000256" key="2">
    <source>
        <dbReference type="HAMAP-Rule" id="MF_01477"/>
    </source>
</evidence>
<keyword evidence="4" id="KW-1185">Reference proteome</keyword>
<dbReference type="PATRIC" id="fig|946483.4.peg.728"/>
<dbReference type="Gene3D" id="3.30.460.10">
    <property type="entry name" value="Beta Polymerase, domain 2"/>
    <property type="match status" value="1"/>
</dbReference>
<dbReference type="HOGENOM" id="CLU_092688_6_1_4"/>
<gene>
    <name evidence="2" type="primary">rsfS</name>
    <name evidence="3" type="ORF">Cenrod_0726</name>
</gene>
<protein>
    <recommendedName>
        <fullName evidence="2">Ribosomal silencing factor RsfS</fullName>
    </recommendedName>
</protein>
<dbReference type="InterPro" id="IPR043519">
    <property type="entry name" value="NT_sf"/>
</dbReference>
<name>U5N9D4_9BURK</name>
<dbReference type="eggNOG" id="COG0799">
    <property type="taxonomic scope" value="Bacteria"/>
</dbReference>
<dbReference type="STRING" id="946483.Cenrod_0726"/>
<dbReference type="Pfam" id="PF02410">
    <property type="entry name" value="RsfS"/>
    <property type="match status" value="1"/>
</dbReference>
<accession>U5N9D4</accession>
<keyword evidence="2" id="KW-0810">Translation regulation</keyword>
<dbReference type="GO" id="GO:0090071">
    <property type="term" value="P:negative regulation of ribosome biogenesis"/>
    <property type="evidence" value="ECO:0007669"/>
    <property type="project" value="UniProtKB-UniRule"/>
</dbReference>
<comment type="subcellular location">
    <subcellularLocation>
        <location evidence="2">Cytoplasm</location>
    </subcellularLocation>
</comment>
<dbReference type="Proteomes" id="UP000017184">
    <property type="component" value="Chromosome"/>
</dbReference>
<evidence type="ECO:0000313" key="4">
    <source>
        <dbReference type="Proteomes" id="UP000017184"/>
    </source>
</evidence>
<reference evidence="3 4" key="1">
    <citation type="journal article" date="2013" name="Genome Biol.">
        <title>Genomic analysis reveals key aspects of prokaryotic symbiosis in the phototrophic consortium "Chlorochromatium aggregatum".</title>
        <authorList>
            <person name="Liu Z."/>
            <person name="Muller J."/>
            <person name="Li T."/>
            <person name="Alvey R.M."/>
            <person name="Vogl K."/>
            <person name="Frigaard N.U."/>
            <person name="Rockwell N.C."/>
            <person name="Boyd E.S."/>
            <person name="Tomsho L.P."/>
            <person name="Schuster S.C."/>
            <person name="Henke P."/>
            <person name="Rohde M."/>
            <person name="Overmann J."/>
            <person name="Bryant D.A."/>
        </authorList>
    </citation>
    <scope>NUCLEOTIDE SEQUENCE [LARGE SCALE GENOMIC DNA]</scope>
    <source>
        <strain evidence="3">CR</strain>
    </source>
</reference>
<dbReference type="OrthoDB" id="9793681at2"/>
<proteinExistence type="inferred from homology"/>
<dbReference type="PANTHER" id="PTHR21043">
    <property type="entry name" value="IOJAP SUPERFAMILY ORTHOLOG"/>
    <property type="match status" value="1"/>
</dbReference>
<dbReference type="HAMAP" id="MF_01477">
    <property type="entry name" value="Iojap_RsfS"/>
    <property type="match status" value="1"/>
</dbReference>
<dbReference type="GO" id="GO:0042256">
    <property type="term" value="P:cytosolic ribosome assembly"/>
    <property type="evidence" value="ECO:0007669"/>
    <property type="project" value="UniProtKB-UniRule"/>
</dbReference>
<dbReference type="EMBL" id="CP004885">
    <property type="protein sequence ID" value="AGX86833.1"/>
    <property type="molecule type" value="Genomic_DNA"/>
</dbReference>
<sequence length="147" mass="16390">MPSRPVSATTDTALQRQLRKLQRAIVDGLESVKAQHIAVYDTTRLSPLFERVVLASGTSQRQTRALAEAVHDAVRDAGFPKPQFEGQDNGEWIIVDCGAAVVHIMQPKFREYYRLEELWGGRPVRLRLAQPNPPMISSASQPAQTVE</sequence>
<dbReference type="SUPFAM" id="SSF81301">
    <property type="entry name" value="Nucleotidyltransferase"/>
    <property type="match status" value="1"/>
</dbReference>